<gene>
    <name evidence="1" type="ORF">NCS57_00059500</name>
</gene>
<dbReference type="Proteomes" id="UP001065298">
    <property type="component" value="Chromosome 1"/>
</dbReference>
<protein>
    <submittedName>
        <fullName evidence="1">RING-type domain-containing protein</fullName>
    </submittedName>
</protein>
<evidence type="ECO:0000313" key="2">
    <source>
        <dbReference type="Proteomes" id="UP001065298"/>
    </source>
</evidence>
<reference evidence="1" key="1">
    <citation type="submission" date="2022-06" db="EMBL/GenBank/DDBJ databases">
        <title>Fusarium solani species complex genomes reveal bases of compartmentalisation and animal pathogenesis.</title>
        <authorList>
            <person name="Tsai I.J."/>
        </authorList>
    </citation>
    <scope>NUCLEOTIDE SEQUENCE</scope>
    <source>
        <strain evidence="1">Fu6.1</strain>
    </source>
</reference>
<name>A0ACC0RFP5_9HYPO</name>
<accession>A0ACC0RFP5</accession>
<evidence type="ECO:0000313" key="1">
    <source>
        <dbReference type="EMBL" id="KAI8683944.1"/>
    </source>
</evidence>
<comment type="caution">
    <text evidence="1">The sequence shown here is derived from an EMBL/GenBank/DDBJ whole genome shotgun (WGS) entry which is preliminary data.</text>
</comment>
<keyword evidence="2" id="KW-1185">Reference proteome</keyword>
<proteinExistence type="predicted"/>
<sequence length="1091" mass="124989">MIGLRRDQQLMPGSFGPEDYIDFYDNPFETLDEIQTAWKDREPPVSWSAKNLSEIDVADIDWHKYDPPAALRKAPNITSQVLLDILWTSLENVKASNLEEDRQKQEAEEQRRLAEEDKGKGKEPYLPIIIPADTSAQPVTTPLVSIICQVGTPVTTNTPEAITKAKANKKRLFALRRLFQRRHEKGESSATGAALGALREQVESPGPFSSRFGRLKKPNPEEEVECVSCLDDFHPKDVIRVTCHSYCHDCFVRLITAACQNEQQWPPKCCLNEIPFKTILRFIPTDLKKTFDDRSKEWEIPVSERVYCSSPSCSLWISPKRIDASRRQGVCDNSHVTCTICRAPAHGGEECPQDNDMNLTNLLAEEEGWKRCFNCNALVEHREACQHMTCRCGTQFCYVCCRRWRTCGCTMEQLTAHKDGAAARRAERRAKEVAEAEELRQILLQIEEFEREEALKAELLRQEQERLEEERRQRELEERVRQESIRRRDIEIKYQELRVLLNDLHDLQQVLVDVDQEKEAEELVIETRAAKEELSKKHETERSDLESLMRTKIAEKEYTLNKDFQIRAAEESKIEEAYHERLQEYWKDKKDGEQEIEASMLALKKRMDQKHHSWQKWKAGELKKYEASLEDNRTFREELMYSAKHRLSDSYKEKEAEMMRRMAAEKKWLEVVILERERLLGEWEVQEVEGDADSLFGRESEEFVDAREALGTASPLKIFDVTRKQDRFLYALAPMVRYGKLAFRQTVHKYGVDLCWTPMVLAKEFNRNSFARDSDLTISSKPNQPATIVQFGANVPLELARASALVAPDVQGVDLNCGCPQSWACAEKLGAALMNHRELVRDMVVETRQRLASDGWGVGLEADMENSKGRSVSVKIRIHKDLRQTMDFLDTVIGHPQNRLVDWVTIHPRTRSTPSTVPIRTEALEILTEKYAGTLPILLSGDVFDLSTLPFQPTITTNNDAPLPSLDKLVLNDTNSAVNLPKPSNTHLSGFMSARGLLANPAMFAGHEACPWEAIETFMCNVARAPLPFKLVQHHIIEMTAPGMGPDKSCLLDKKERAELMKLTNTCEIMDFLDDKIDEKTGRTGGLRRDL</sequence>
<dbReference type="EMBL" id="CM046503">
    <property type="protein sequence ID" value="KAI8683944.1"/>
    <property type="molecule type" value="Genomic_DNA"/>
</dbReference>
<organism evidence="1 2">
    <name type="scientific">Fusarium keratoplasticum</name>
    <dbReference type="NCBI Taxonomy" id="1328300"/>
    <lineage>
        <taxon>Eukaryota</taxon>
        <taxon>Fungi</taxon>
        <taxon>Dikarya</taxon>
        <taxon>Ascomycota</taxon>
        <taxon>Pezizomycotina</taxon>
        <taxon>Sordariomycetes</taxon>
        <taxon>Hypocreomycetidae</taxon>
        <taxon>Hypocreales</taxon>
        <taxon>Nectriaceae</taxon>
        <taxon>Fusarium</taxon>
        <taxon>Fusarium solani species complex</taxon>
    </lineage>
</organism>